<accession>A0A151AZ66</accession>
<evidence type="ECO:0000313" key="1">
    <source>
        <dbReference type="EMBL" id="KYH32842.1"/>
    </source>
</evidence>
<dbReference type="AlphaFoldDB" id="A0A151AZ66"/>
<protein>
    <submittedName>
        <fullName evidence="1">Uncharacterized protein</fullName>
    </submittedName>
</protein>
<organism evidence="1 2">
    <name type="scientific">Moorella mulderi DSM 14980</name>
    <dbReference type="NCBI Taxonomy" id="1122241"/>
    <lineage>
        <taxon>Bacteria</taxon>
        <taxon>Bacillati</taxon>
        <taxon>Bacillota</taxon>
        <taxon>Clostridia</taxon>
        <taxon>Neomoorellales</taxon>
        <taxon>Neomoorellaceae</taxon>
        <taxon>Neomoorella</taxon>
    </lineage>
</organism>
<reference evidence="1 2" key="1">
    <citation type="submission" date="2016-02" db="EMBL/GenBank/DDBJ databases">
        <title>Genome sequence of Moorella mulderi DSM 14980.</title>
        <authorList>
            <person name="Poehlein A."/>
            <person name="Daniel R."/>
        </authorList>
    </citation>
    <scope>NUCLEOTIDE SEQUENCE [LARGE SCALE GENOMIC DNA]</scope>
    <source>
        <strain evidence="1 2">DSM 14980</strain>
    </source>
</reference>
<evidence type="ECO:0000313" key="2">
    <source>
        <dbReference type="Proteomes" id="UP000075670"/>
    </source>
</evidence>
<gene>
    <name evidence="1" type="ORF">MOMUL_14440</name>
</gene>
<name>A0A151AZ66_9FIRM</name>
<comment type="caution">
    <text evidence="1">The sequence shown here is derived from an EMBL/GenBank/DDBJ whole genome shotgun (WGS) entry which is preliminary data.</text>
</comment>
<sequence>MHVLVGEPGFLGHALGGEDVVQAAAVDLFQLDQAFAHHFLQEQVDPADGKAGVAGDVALGELVVSLQAVQDCVMAIHAGCSIIFISTYLMLTL</sequence>
<keyword evidence="2" id="KW-1185">Reference proteome</keyword>
<dbReference type="PATRIC" id="fig|1122241.3.peg.1519"/>
<proteinExistence type="predicted"/>
<dbReference type="Proteomes" id="UP000075670">
    <property type="component" value="Unassembled WGS sequence"/>
</dbReference>
<dbReference type="EMBL" id="LTBC01000003">
    <property type="protein sequence ID" value="KYH32842.1"/>
    <property type="molecule type" value="Genomic_DNA"/>
</dbReference>